<feature type="binding site" evidence="7">
    <location>
        <begin position="155"/>
        <end position="158"/>
    </location>
    <ligand>
        <name>substrate</name>
    </ligand>
</feature>
<dbReference type="Gene3D" id="3.40.50.720">
    <property type="entry name" value="NAD(P)-binding Rossmann-like Domain"/>
    <property type="match status" value="1"/>
</dbReference>
<dbReference type="InterPro" id="IPR015955">
    <property type="entry name" value="Lactate_DH/Glyco_Ohase_4_C"/>
</dbReference>
<dbReference type="AlphaFoldDB" id="A0A377FU53"/>
<evidence type="ECO:0000256" key="8">
    <source>
        <dbReference type="PIRSR" id="PIRSR000102-1"/>
    </source>
</evidence>
<dbReference type="EMBL" id="UGGP01000001">
    <property type="protein sequence ID" value="STO07853.1"/>
    <property type="molecule type" value="Genomic_DNA"/>
</dbReference>
<keyword evidence="4 7" id="KW-0560">Oxidoreductase</keyword>
<feature type="binding site" evidence="7">
    <location>
        <position position="20"/>
    </location>
    <ligand>
        <name>NAD(+)</name>
        <dbReference type="ChEBI" id="CHEBI:57540"/>
    </ligand>
</feature>
<dbReference type="HAMAP" id="MF_00488">
    <property type="entry name" value="Lactate_dehydrog"/>
    <property type="match status" value="1"/>
</dbReference>
<dbReference type="Pfam" id="PF00056">
    <property type="entry name" value="Ldh_1_N"/>
    <property type="match status" value="1"/>
</dbReference>
<dbReference type="RefSeq" id="WP_029334773.1">
    <property type="nucleotide sequence ID" value="NZ_UGGP01000001.1"/>
</dbReference>
<keyword evidence="7" id="KW-0021">Allosteric enzyme</keyword>
<feature type="binding site" evidence="9">
    <location>
        <position position="102"/>
    </location>
    <ligand>
        <name>NAD(+)</name>
        <dbReference type="ChEBI" id="CHEBI:57540"/>
    </ligand>
</feature>
<dbReference type="FunFam" id="3.40.50.720:FF:000018">
    <property type="entry name" value="Malate dehydrogenase"/>
    <property type="match status" value="1"/>
</dbReference>
<dbReference type="InterPro" id="IPR018177">
    <property type="entry name" value="L-lactate_DH_AS"/>
</dbReference>
<dbReference type="CDD" id="cd05291">
    <property type="entry name" value="HicDH_like"/>
    <property type="match status" value="1"/>
</dbReference>
<dbReference type="PRINTS" id="PR00086">
    <property type="entry name" value="LLDHDRGNASE"/>
</dbReference>
<feature type="active site" description="Proton acceptor" evidence="7 8">
    <location>
        <position position="182"/>
    </location>
</feature>
<dbReference type="GO" id="GO:0006096">
    <property type="term" value="P:glycolytic process"/>
    <property type="evidence" value="ECO:0007669"/>
    <property type="project" value="UniProtKB-UniRule"/>
</dbReference>
<dbReference type="NCBIfam" id="NF004863">
    <property type="entry name" value="PRK06223.1"/>
    <property type="match status" value="1"/>
</dbReference>
<dbReference type="SUPFAM" id="SSF56327">
    <property type="entry name" value="LDH C-terminal domain-like"/>
    <property type="match status" value="1"/>
</dbReference>
<feature type="binding site" evidence="7">
    <location>
        <position position="236"/>
    </location>
    <ligand>
        <name>substrate</name>
    </ligand>
</feature>
<protein>
    <recommendedName>
        <fullName evidence="3 7">L-lactate dehydrogenase</fullName>
        <shortName evidence="7">L-LDH</shortName>
        <ecNumber evidence="3 7">1.1.1.27</ecNumber>
    </recommendedName>
</protein>
<dbReference type="PROSITE" id="PS00064">
    <property type="entry name" value="L_LDH"/>
    <property type="match status" value="1"/>
</dbReference>
<proteinExistence type="inferred from homology"/>
<keyword evidence="7" id="KW-0597">Phosphoprotein</keyword>
<dbReference type="PANTHER" id="PTHR43128">
    <property type="entry name" value="L-2-HYDROXYCARBOXYLATE DEHYDROGENASE (NAD(P)(+))"/>
    <property type="match status" value="1"/>
</dbReference>
<feature type="binding site" evidence="7">
    <location>
        <begin position="125"/>
        <end position="127"/>
    </location>
    <ligand>
        <name>NAD(+)</name>
        <dbReference type="ChEBI" id="CHEBI:57540"/>
    </ligand>
</feature>
<dbReference type="UniPathway" id="UPA00554">
    <property type="reaction ID" value="UER00611"/>
</dbReference>
<feature type="domain" description="Lactate/malate dehydrogenase C-terminal" evidence="11">
    <location>
        <begin position="152"/>
        <end position="317"/>
    </location>
</feature>
<feature type="binding site" evidence="7">
    <location>
        <position position="108"/>
    </location>
    <ligand>
        <name>NAD(+)</name>
        <dbReference type="ChEBI" id="CHEBI:57540"/>
    </ligand>
</feature>
<name>A0A377FU53_9BACL</name>
<evidence type="ECO:0000256" key="7">
    <source>
        <dbReference type="HAMAP-Rule" id="MF_00488"/>
    </source>
</evidence>
<dbReference type="InterPro" id="IPR022383">
    <property type="entry name" value="Lactate/malate_DH_C"/>
</dbReference>
<gene>
    <name evidence="12" type="primary">ldhP_2</name>
    <name evidence="7" type="synonym">ldh</name>
    <name evidence="12" type="ORF">NCTC13163_01214</name>
</gene>
<evidence type="ECO:0000256" key="2">
    <source>
        <dbReference type="ARBA" id="ARBA00006054"/>
    </source>
</evidence>
<feature type="binding site" evidence="7">
    <location>
        <begin position="86"/>
        <end position="87"/>
    </location>
    <ligand>
        <name>NAD(+)</name>
        <dbReference type="ChEBI" id="CHEBI:57540"/>
    </ligand>
</feature>
<comment type="subunit">
    <text evidence="7">Homotetramer.</text>
</comment>
<dbReference type="Gene3D" id="3.90.110.10">
    <property type="entry name" value="Lactate dehydrogenase/glycoside hydrolase, family 4, C-terminal"/>
    <property type="match status" value="1"/>
</dbReference>
<dbReference type="InterPro" id="IPR036291">
    <property type="entry name" value="NAD(P)-bd_dom_sf"/>
</dbReference>
<comment type="subcellular location">
    <subcellularLocation>
        <location evidence="7">Cytoplasm</location>
    </subcellularLocation>
</comment>
<comment type="activity regulation">
    <text evidence="7">Allosterically activated by fructose 1,6-bisphosphate (FBP).</text>
</comment>
<evidence type="ECO:0000256" key="9">
    <source>
        <dbReference type="PIRSR" id="PIRSR000102-3"/>
    </source>
</evidence>
<evidence type="ECO:0000313" key="12">
    <source>
        <dbReference type="EMBL" id="STO07853.1"/>
    </source>
</evidence>
<feature type="binding site" evidence="7">
    <location>
        <begin position="127"/>
        <end position="130"/>
    </location>
    <ligand>
        <name>substrate</name>
    </ligand>
</feature>
<evidence type="ECO:0000256" key="6">
    <source>
        <dbReference type="ARBA" id="ARBA00049258"/>
    </source>
</evidence>
<evidence type="ECO:0000313" key="13">
    <source>
        <dbReference type="Proteomes" id="UP000254060"/>
    </source>
</evidence>
<evidence type="ECO:0000256" key="1">
    <source>
        <dbReference type="ARBA" id="ARBA00004843"/>
    </source>
</evidence>
<reference evidence="12 13" key="1">
    <citation type="submission" date="2018-06" db="EMBL/GenBank/DDBJ databases">
        <authorList>
            <consortium name="Pathogen Informatics"/>
            <person name="Doyle S."/>
        </authorList>
    </citation>
    <scope>NUCLEOTIDE SEQUENCE [LARGE SCALE GENOMIC DNA]</scope>
    <source>
        <strain evidence="12 13">NCTC13163</strain>
    </source>
</reference>
<accession>A0A377FU53</accession>
<feature type="binding site" evidence="7">
    <location>
        <position position="46"/>
    </location>
    <ligand>
        <name>NAD(+)</name>
        <dbReference type="ChEBI" id="CHEBI:57540"/>
    </ligand>
</feature>
<feature type="binding site" evidence="7">
    <location>
        <position position="150"/>
    </location>
    <ligand>
        <name>NAD(+)</name>
        <dbReference type="ChEBI" id="CHEBI:57540"/>
    </ligand>
</feature>
<dbReference type="PIRSF" id="PIRSF000102">
    <property type="entry name" value="Lac_mal_DH"/>
    <property type="match status" value="1"/>
</dbReference>
<dbReference type="Pfam" id="PF02866">
    <property type="entry name" value="Ldh_1_C"/>
    <property type="match status" value="1"/>
</dbReference>
<dbReference type="PANTHER" id="PTHR43128:SF16">
    <property type="entry name" value="L-LACTATE DEHYDROGENASE"/>
    <property type="match status" value="1"/>
</dbReference>
<feature type="binding site" evidence="7">
    <location>
        <position position="95"/>
    </location>
    <ligand>
        <name>substrate</name>
    </ligand>
</feature>
<dbReference type="InterPro" id="IPR001236">
    <property type="entry name" value="Lactate/malate_DH_N"/>
</dbReference>
<dbReference type="Proteomes" id="UP000254060">
    <property type="component" value="Unassembled WGS sequence"/>
</dbReference>
<feature type="binding site" evidence="9">
    <location>
        <begin position="16"/>
        <end position="21"/>
    </location>
    <ligand>
        <name>NAD(+)</name>
        <dbReference type="ChEBI" id="CHEBI:57540"/>
    </ligand>
</feature>
<comment type="similarity">
    <text evidence="2 7">Belongs to the LDH/MDH superfamily. LDH family.</text>
</comment>
<evidence type="ECO:0000259" key="10">
    <source>
        <dbReference type="Pfam" id="PF00056"/>
    </source>
</evidence>
<sequence length="318" mass="34985">METLNHAKVTRVALVGAGAVGASFAYQLTTASLCEELVIIDINKAKAEGEAMDLNHGVSFASSPMRVWAGDYTDCGAADIVVITAGAPQKPGETRLDLVEKNAKIMKSMIADIMGSGFDGIIIIASNPVDIMTHLAWKYSGLPKHRVFGSGTVLDTSRLRYMLGDYFNVDPRNCHAYIMGEHGDTEFAAWSNARIYGKSVEQLLEENDDYSWEDLEDIYVNVRDAAYHIIERKGATYYAIGLGLLRLVKAVLRNENTLLTVGAHLDGEYGLNDIHIGVPAIINRQGVRQVVEIELSEEEKQKMHHSADVLMKTMEPVL</sequence>
<organism evidence="12 13">
    <name type="scientific">Exiguobacterium aurantiacum</name>
    <dbReference type="NCBI Taxonomy" id="33987"/>
    <lineage>
        <taxon>Bacteria</taxon>
        <taxon>Bacillati</taxon>
        <taxon>Bacillota</taxon>
        <taxon>Bacilli</taxon>
        <taxon>Bacillales</taxon>
        <taxon>Bacillales Family XII. Incertae Sedis</taxon>
        <taxon>Exiguobacterium</taxon>
    </lineage>
</organism>
<dbReference type="NCBIfam" id="NF000824">
    <property type="entry name" value="PRK00066.1"/>
    <property type="match status" value="1"/>
</dbReference>
<comment type="pathway">
    <text evidence="1 7">Fermentation; pyruvate fermentation to lactate; (S)-lactate from pyruvate: step 1/1.</text>
</comment>
<dbReference type="GO" id="GO:0004459">
    <property type="term" value="F:L-lactate dehydrogenase (NAD+) activity"/>
    <property type="evidence" value="ECO:0007669"/>
    <property type="project" value="UniProtKB-UniRule"/>
</dbReference>
<feature type="modified residue" description="Phosphotyrosine" evidence="7">
    <location>
        <position position="227"/>
    </location>
</feature>
<evidence type="ECO:0000256" key="3">
    <source>
        <dbReference type="ARBA" id="ARBA00012967"/>
    </source>
</evidence>
<dbReference type="InterPro" id="IPR011304">
    <property type="entry name" value="L-lactate_DH"/>
</dbReference>
<evidence type="ECO:0000256" key="5">
    <source>
        <dbReference type="ARBA" id="ARBA00023027"/>
    </source>
</evidence>
<dbReference type="GO" id="GO:0006089">
    <property type="term" value="P:lactate metabolic process"/>
    <property type="evidence" value="ECO:0007669"/>
    <property type="project" value="TreeGrafter"/>
</dbReference>
<feature type="binding site" evidence="7">
    <location>
        <position position="160"/>
    </location>
    <ligand>
        <name>beta-D-fructose 1,6-bisphosphate</name>
        <dbReference type="ChEBI" id="CHEBI:32966"/>
        <note>allosteric activator</note>
    </ligand>
</feature>
<dbReference type="EC" id="1.1.1.27" evidence="3 7"/>
<evidence type="ECO:0000256" key="4">
    <source>
        <dbReference type="ARBA" id="ARBA00023002"/>
    </source>
</evidence>
<dbReference type="GO" id="GO:0005737">
    <property type="term" value="C:cytoplasm"/>
    <property type="evidence" value="ECO:0007669"/>
    <property type="project" value="UniProtKB-SubCell"/>
</dbReference>
<dbReference type="InterPro" id="IPR001557">
    <property type="entry name" value="L-lactate/malate_DH"/>
</dbReference>
<dbReference type="OrthoDB" id="9802969at2"/>
<feature type="binding site" evidence="7">
    <location>
        <position position="175"/>
    </location>
    <ligand>
        <name>beta-D-fructose 1,6-bisphosphate</name>
        <dbReference type="ChEBI" id="CHEBI:32966"/>
        <note>allosteric activator</note>
    </ligand>
</feature>
<feature type="binding site" evidence="7">
    <location>
        <position position="89"/>
    </location>
    <ligand>
        <name>substrate</name>
    </ligand>
</feature>
<feature type="binding site" evidence="7 9">
    <location>
        <position position="41"/>
    </location>
    <ligand>
        <name>NAD(+)</name>
        <dbReference type="ChEBI" id="CHEBI:57540"/>
    </ligand>
</feature>
<keyword evidence="5 7" id="KW-0520">NAD</keyword>
<comment type="catalytic activity">
    <reaction evidence="6 7">
        <text>(S)-lactate + NAD(+) = pyruvate + NADH + H(+)</text>
        <dbReference type="Rhea" id="RHEA:23444"/>
        <dbReference type="ChEBI" id="CHEBI:15361"/>
        <dbReference type="ChEBI" id="CHEBI:15378"/>
        <dbReference type="ChEBI" id="CHEBI:16651"/>
        <dbReference type="ChEBI" id="CHEBI:57540"/>
        <dbReference type="ChEBI" id="CHEBI:57945"/>
        <dbReference type="EC" id="1.1.1.27"/>
    </reaction>
</comment>
<dbReference type="SUPFAM" id="SSF51735">
    <property type="entry name" value="NAD(P)-binding Rossmann-fold domains"/>
    <property type="match status" value="1"/>
</dbReference>
<keyword evidence="7" id="KW-0963">Cytoplasm</keyword>
<feature type="binding site" evidence="7">
    <location>
        <position position="72"/>
    </location>
    <ligand>
        <name>NAD(+)</name>
        <dbReference type="ChEBI" id="CHEBI:57540"/>
    </ligand>
</feature>
<comment type="function">
    <text evidence="7">Catalyzes the conversion of lactate to pyruvate.</text>
</comment>
<dbReference type="STRING" id="1397694.GCA_000702585_01718"/>
<dbReference type="NCBIfam" id="TIGR01771">
    <property type="entry name" value="L-LDH-NAD"/>
    <property type="match status" value="1"/>
</dbReference>
<feature type="domain" description="Lactate/malate dehydrogenase N-terminal" evidence="10">
    <location>
        <begin position="11"/>
        <end position="149"/>
    </location>
</feature>
<evidence type="ECO:0000259" key="11">
    <source>
        <dbReference type="Pfam" id="PF02866"/>
    </source>
</evidence>